<dbReference type="GO" id="GO:0005856">
    <property type="term" value="C:cytoskeleton"/>
    <property type="evidence" value="ECO:0007669"/>
    <property type="project" value="TreeGrafter"/>
</dbReference>
<feature type="region of interest" description="Disordered" evidence="12">
    <location>
        <begin position="88"/>
        <end position="605"/>
    </location>
</feature>
<accession>A0AAF0ERU5</accession>
<evidence type="ECO:0000256" key="9">
    <source>
        <dbReference type="ARBA" id="ARBA00049308"/>
    </source>
</evidence>
<dbReference type="SUPFAM" id="SSF56112">
    <property type="entry name" value="Protein kinase-like (PK-like)"/>
    <property type="match status" value="1"/>
</dbReference>
<dbReference type="CDD" id="cd14210">
    <property type="entry name" value="PKc_DYRK"/>
    <property type="match status" value="1"/>
</dbReference>
<evidence type="ECO:0000256" key="12">
    <source>
        <dbReference type="SAM" id="MobiDB-lite"/>
    </source>
</evidence>
<evidence type="ECO:0000256" key="11">
    <source>
        <dbReference type="PROSITE-ProRule" id="PRU10141"/>
    </source>
</evidence>
<feature type="domain" description="Protein kinase" evidence="13">
    <location>
        <begin position="759"/>
        <end position="1055"/>
    </location>
</feature>
<evidence type="ECO:0000256" key="5">
    <source>
        <dbReference type="ARBA" id="ARBA00022741"/>
    </source>
</evidence>
<evidence type="ECO:0000256" key="8">
    <source>
        <dbReference type="ARBA" id="ARBA00049003"/>
    </source>
</evidence>
<evidence type="ECO:0000313" key="14">
    <source>
        <dbReference type="EMBL" id="WFD35470.1"/>
    </source>
</evidence>
<feature type="compositionally biased region" description="Low complexity" evidence="12">
    <location>
        <begin position="304"/>
        <end position="317"/>
    </location>
</feature>
<keyword evidence="6 14" id="KW-0418">Kinase</keyword>
<dbReference type="PROSITE" id="PS50011">
    <property type="entry name" value="PROTEIN_KINASE_DOM"/>
    <property type="match status" value="1"/>
</dbReference>
<keyword evidence="15" id="KW-1185">Reference proteome</keyword>
<dbReference type="Proteomes" id="UP001219933">
    <property type="component" value="Chromosome 3"/>
</dbReference>
<evidence type="ECO:0000256" key="7">
    <source>
        <dbReference type="ARBA" id="ARBA00022840"/>
    </source>
</evidence>
<sequence length="1079" mass="119034">MPTTPKSIYSPARTPIRQTPGHDAMLSPTYDRTGQIGLGELSTPRWAALHPSAASPVTPGPGEASRPLLQEFRAPGSSAALSSVTDYVSIGGASPGLRQPPRRTSRTEESPAHDDAGRRRSSAQIRGRRTPSAHVAQTILRSSAQPRAPDAAHSPALSIEALHRIDGIHGTSPRAEEQPDDPRRLRPSPRSQRHISLVEDIPPVPPLPTTIGESSPSEAVLSPSSLPDPRATRNYSDPQGTVGDDSVSRAPPSAPAPFGPASTPQTASSSVVVSPVQTASPSPLVSGARTPSTHNSPSVFQGMTSATSSSTPSRATTGISAHCSTPSASRSPAVSSRSPVGASTPLRVSHDQPKPTPEFLAHDAVPSPARRNTSIFRSPKRRQKSTGVDANDTDKSPDRGEESGNIAGRLSRRSLVALGQLFKTSPKRNRAPQQQQQQHQQQQPLQQPQDPDTEMSSLNKSLSRLSFNRKRRQSVPAAKSPPTGLPKPNDDPRRMSEMPQSDRRRRESRASPTRGELSAYHTASAHGSRIPKASSMMRIVSRKSDEQKATARTPSRIPQSTSSHNFKHDEQLSRTPSIPSRIDAKEQAHRRGSPVRHDDDEKPVRVRTIRRSHAASSDSTAAAAEALVKHRALASASPSPSVHDEAAADEEMELHIKRFLQRRIAKGARPEDVEKELQFPVAGAASRRLSPRQAEVIYSNHLCPYEQRELYDYESIYYVGSHARHKHYAVAERPERNYGYDDERGDYIINSRDHIAFRYEIMKTLGRGSFGQVLQCRDHKTGRYVAVKLIRNKRRFHHQALVEVRIMDQLAKADADGNSCVVHMVDSFTFRNHLCVAMELLSMNLYELIKANSFAGFSTLLIRRFAVQTLRCLAVMADAHIVHCDLKPENILLVHPRRSAIKVIDFGSSCNEHEKVYTYIQSRFYRSPEVILGIDYNMAIDMWSLGCILSELHTGYPLFPGENEQDQLACIMEVLGTPDRAVLDRSTRRKIFFDSTGSPRTVVNSRGRRRRPSSRTLSDAVRSRDELFLDFIARCLAWDPAKRLTAEAALQHPWITTPSRSRSVTSMLPRVVDARHGHS</sequence>
<dbReference type="InterPro" id="IPR050494">
    <property type="entry name" value="Ser_Thr_dual-spec_kinase"/>
</dbReference>
<dbReference type="InterPro" id="IPR042521">
    <property type="entry name" value="DYRK"/>
</dbReference>
<feature type="compositionally biased region" description="Polar residues" evidence="12">
    <location>
        <begin position="550"/>
        <end position="564"/>
    </location>
</feature>
<reference evidence="14" key="1">
    <citation type="submission" date="2023-03" db="EMBL/GenBank/DDBJ databases">
        <title>Mating type loci evolution in Malassezia.</title>
        <authorList>
            <person name="Coelho M.A."/>
        </authorList>
    </citation>
    <scope>NUCLEOTIDE SEQUENCE</scope>
    <source>
        <strain evidence="14">CBS 11721</strain>
    </source>
</reference>
<feature type="compositionally biased region" description="Basic and acidic residues" evidence="12">
    <location>
        <begin position="488"/>
        <end position="509"/>
    </location>
</feature>
<dbReference type="Gene3D" id="3.30.10.30">
    <property type="entry name" value="DYRK"/>
    <property type="match status" value="1"/>
</dbReference>
<evidence type="ECO:0000256" key="6">
    <source>
        <dbReference type="ARBA" id="ARBA00022777"/>
    </source>
</evidence>
<dbReference type="InterPro" id="IPR011009">
    <property type="entry name" value="Kinase-like_dom_sf"/>
</dbReference>
<dbReference type="FunFam" id="1.10.510.10:FF:000112">
    <property type="entry name" value="Putative dual specificity tyrosine-phosphorylation-regulated kinase 2"/>
    <property type="match status" value="1"/>
</dbReference>
<evidence type="ECO:0000256" key="3">
    <source>
        <dbReference type="ARBA" id="ARBA00022527"/>
    </source>
</evidence>
<dbReference type="AlphaFoldDB" id="A0AAF0ERU5"/>
<dbReference type="Gene3D" id="3.30.200.20">
    <property type="entry name" value="Phosphorylase Kinase, domain 1"/>
    <property type="match status" value="1"/>
</dbReference>
<dbReference type="Gene3D" id="1.10.510.10">
    <property type="entry name" value="Transferase(Phosphotransferase) domain 1"/>
    <property type="match status" value="1"/>
</dbReference>
<dbReference type="InterPro" id="IPR017441">
    <property type="entry name" value="Protein_kinase_ATP_BS"/>
</dbReference>
<dbReference type="PROSITE" id="PS00108">
    <property type="entry name" value="PROTEIN_KINASE_ST"/>
    <property type="match status" value="1"/>
</dbReference>
<comment type="catalytic activity">
    <reaction evidence="8">
        <text>L-seryl-[protein] + ATP = O-phospho-L-seryl-[protein] + ADP + H(+)</text>
        <dbReference type="Rhea" id="RHEA:17989"/>
        <dbReference type="Rhea" id="RHEA-COMP:9863"/>
        <dbReference type="Rhea" id="RHEA-COMP:11604"/>
        <dbReference type="ChEBI" id="CHEBI:15378"/>
        <dbReference type="ChEBI" id="CHEBI:29999"/>
        <dbReference type="ChEBI" id="CHEBI:30616"/>
        <dbReference type="ChEBI" id="CHEBI:83421"/>
        <dbReference type="ChEBI" id="CHEBI:456216"/>
        <dbReference type="EC" id="2.7.12.1"/>
    </reaction>
</comment>
<feature type="compositionally biased region" description="Basic and acidic residues" evidence="12">
    <location>
        <begin position="105"/>
        <end position="118"/>
    </location>
</feature>
<feature type="compositionally biased region" description="Low complexity" evidence="12">
    <location>
        <begin position="324"/>
        <end position="343"/>
    </location>
</feature>
<dbReference type="InterPro" id="IPR008271">
    <property type="entry name" value="Ser/Thr_kinase_AS"/>
</dbReference>
<keyword evidence="5 11" id="KW-0547">Nucleotide-binding</keyword>
<feature type="compositionally biased region" description="Low complexity" evidence="12">
    <location>
        <begin position="432"/>
        <end position="449"/>
    </location>
</feature>
<name>A0AAF0ERU5_9BASI</name>
<feature type="compositionally biased region" description="Basic and acidic residues" evidence="12">
    <location>
        <begin position="174"/>
        <end position="184"/>
    </location>
</feature>
<protein>
    <recommendedName>
        <fullName evidence="2">dual-specificity kinase</fullName>
        <ecNumber evidence="2">2.7.12.1</ecNumber>
    </recommendedName>
</protein>
<evidence type="ECO:0000256" key="1">
    <source>
        <dbReference type="ARBA" id="ARBA00008867"/>
    </source>
</evidence>
<dbReference type="PANTHER" id="PTHR24058">
    <property type="entry name" value="DUAL SPECIFICITY PROTEIN KINASE"/>
    <property type="match status" value="1"/>
</dbReference>
<keyword evidence="3" id="KW-0723">Serine/threonine-protein kinase</keyword>
<proteinExistence type="inferred from homology"/>
<feature type="binding site" evidence="11">
    <location>
        <position position="788"/>
    </location>
    <ligand>
        <name>ATP</name>
        <dbReference type="ChEBI" id="CHEBI:30616"/>
    </ligand>
</feature>
<evidence type="ECO:0000256" key="2">
    <source>
        <dbReference type="ARBA" id="ARBA00013203"/>
    </source>
</evidence>
<dbReference type="Pfam" id="PF00069">
    <property type="entry name" value="Pkinase"/>
    <property type="match status" value="1"/>
</dbReference>
<dbReference type="EMBL" id="CP119879">
    <property type="protein sequence ID" value="WFD35470.1"/>
    <property type="molecule type" value="Genomic_DNA"/>
</dbReference>
<dbReference type="GO" id="GO:0005524">
    <property type="term" value="F:ATP binding"/>
    <property type="evidence" value="ECO:0007669"/>
    <property type="project" value="UniProtKB-UniRule"/>
</dbReference>
<feature type="compositionally biased region" description="Low complexity" evidence="12">
    <location>
        <begin position="213"/>
        <end position="227"/>
    </location>
</feature>
<feature type="compositionally biased region" description="Polar residues" evidence="12">
    <location>
        <begin position="454"/>
        <end position="466"/>
    </location>
</feature>
<feature type="compositionally biased region" description="Polar residues" evidence="12">
    <location>
        <begin position="265"/>
        <end position="303"/>
    </location>
</feature>
<evidence type="ECO:0000313" key="15">
    <source>
        <dbReference type="Proteomes" id="UP001219933"/>
    </source>
</evidence>
<dbReference type="InterPro" id="IPR000719">
    <property type="entry name" value="Prot_kinase_dom"/>
</dbReference>
<keyword evidence="4 14" id="KW-0808">Transferase</keyword>
<gene>
    <name evidence="14" type="primary">POM1</name>
    <name evidence="14" type="ORF">MCUN1_002326</name>
</gene>
<keyword evidence="7 11" id="KW-0067">ATP-binding</keyword>
<dbReference type="GO" id="GO:0004712">
    <property type="term" value="F:protein serine/threonine/tyrosine kinase activity"/>
    <property type="evidence" value="ECO:0007669"/>
    <property type="project" value="UniProtKB-EC"/>
</dbReference>
<dbReference type="EC" id="2.7.12.1" evidence="2"/>
<feature type="region of interest" description="Disordered" evidence="12">
    <location>
        <begin position="1"/>
        <end position="68"/>
    </location>
</feature>
<feature type="compositionally biased region" description="Basic and acidic residues" evidence="12">
    <location>
        <begin position="392"/>
        <end position="402"/>
    </location>
</feature>
<dbReference type="SMART" id="SM00220">
    <property type="entry name" value="S_TKc"/>
    <property type="match status" value="1"/>
</dbReference>
<dbReference type="PROSITE" id="PS00107">
    <property type="entry name" value="PROTEIN_KINASE_ATP"/>
    <property type="match status" value="1"/>
</dbReference>
<dbReference type="GO" id="GO:0004674">
    <property type="term" value="F:protein serine/threonine kinase activity"/>
    <property type="evidence" value="ECO:0007669"/>
    <property type="project" value="UniProtKB-KW"/>
</dbReference>
<comment type="similarity">
    <text evidence="1">Belongs to the protein kinase superfamily. CMGC Ser/Thr protein kinase family. MNB/DYRK subfamily.</text>
</comment>
<dbReference type="GO" id="GO:0005737">
    <property type="term" value="C:cytoplasm"/>
    <property type="evidence" value="ECO:0007669"/>
    <property type="project" value="TreeGrafter"/>
</dbReference>
<feature type="compositionally biased region" description="Basic and acidic residues" evidence="12">
    <location>
        <begin position="582"/>
        <end position="604"/>
    </location>
</feature>
<evidence type="ECO:0000256" key="4">
    <source>
        <dbReference type="ARBA" id="ARBA00022679"/>
    </source>
</evidence>
<comment type="catalytic activity">
    <reaction evidence="9">
        <text>L-threonyl-[protein] + ATP = O-phospho-L-threonyl-[protein] + ADP + H(+)</text>
        <dbReference type="Rhea" id="RHEA:46608"/>
        <dbReference type="Rhea" id="RHEA-COMP:11060"/>
        <dbReference type="Rhea" id="RHEA-COMP:11605"/>
        <dbReference type="ChEBI" id="CHEBI:15378"/>
        <dbReference type="ChEBI" id="CHEBI:30013"/>
        <dbReference type="ChEBI" id="CHEBI:30616"/>
        <dbReference type="ChEBI" id="CHEBI:61977"/>
        <dbReference type="ChEBI" id="CHEBI:456216"/>
        <dbReference type="EC" id="2.7.12.1"/>
    </reaction>
</comment>
<dbReference type="PANTHER" id="PTHR24058:SF22">
    <property type="entry name" value="DUAL SPECIFICITY TYROSINE-PHOSPHORYLATION-REGULATED KINASE 4"/>
    <property type="match status" value="1"/>
</dbReference>
<comment type="catalytic activity">
    <reaction evidence="10">
        <text>L-tyrosyl-[protein] + ATP = O-phospho-L-tyrosyl-[protein] + ADP + H(+)</text>
        <dbReference type="Rhea" id="RHEA:10596"/>
        <dbReference type="Rhea" id="RHEA-COMP:10136"/>
        <dbReference type="Rhea" id="RHEA-COMP:20101"/>
        <dbReference type="ChEBI" id="CHEBI:15378"/>
        <dbReference type="ChEBI" id="CHEBI:30616"/>
        <dbReference type="ChEBI" id="CHEBI:46858"/>
        <dbReference type="ChEBI" id="CHEBI:61978"/>
        <dbReference type="ChEBI" id="CHEBI:456216"/>
        <dbReference type="EC" id="2.7.12.1"/>
    </reaction>
</comment>
<evidence type="ECO:0000256" key="10">
    <source>
        <dbReference type="ARBA" id="ARBA00051680"/>
    </source>
</evidence>
<evidence type="ECO:0000259" key="13">
    <source>
        <dbReference type="PROSITE" id="PS50011"/>
    </source>
</evidence>
<organism evidence="14 15">
    <name type="scientific">Malassezia cuniculi</name>
    <dbReference type="NCBI Taxonomy" id="948313"/>
    <lineage>
        <taxon>Eukaryota</taxon>
        <taxon>Fungi</taxon>
        <taxon>Dikarya</taxon>
        <taxon>Basidiomycota</taxon>
        <taxon>Ustilaginomycotina</taxon>
        <taxon>Malasseziomycetes</taxon>
        <taxon>Malasseziales</taxon>
        <taxon>Malasseziaceae</taxon>
        <taxon>Malassezia</taxon>
    </lineage>
</organism>